<evidence type="ECO:0000256" key="1">
    <source>
        <dbReference type="SAM" id="MobiDB-lite"/>
    </source>
</evidence>
<proteinExistence type="predicted"/>
<name>A0ABS1CQ25_9GAMM</name>
<dbReference type="Proteomes" id="UP000748752">
    <property type="component" value="Unassembled WGS sequence"/>
</dbReference>
<evidence type="ECO:0000313" key="2">
    <source>
        <dbReference type="EMBL" id="MBK1633957.1"/>
    </source>
</evidence>
<evidence type="ECO:0008006" key="4">
    <source>
        <dbReference type="Google" id="ProtNLM"/>
    </source>
</evidence>
<feature type="compositionally biased region" description="Polar residues" evidence="1">
    <location>
        <begin position="26"/>
        <end position="42"/>
    </location>
</feature>
<evidence type="ECO:0000313" key="3">
    <source>
        <dbReference type="Proteomes" id="UP000748752"/>
    </source>
</evidence>
<accession>A0ABS1CQ25</accession>
<organism evidence="2 3">
    <name type="scientific">Thiohalocapsa halophila</name>
    <dbReference type="NCBI Taxonomy" id="69359"/>
    <lineage>
        <taxon>Bacteria</taxon>
        <taxon>Pseudomonadati</taxon>
        <taxon>Pseudomonadota</taxon>
        <taxon>Gammaproteobacteria</taxon>
        <taxon>Chromatiales</taxon>
        <taxon>Chromatiaceae</taxon>
        <taxon>Thiohalocapsa</taxon>
    </lineage>
</organism>
<keyword evidence="3" id="KW-1185">Reference proteome</keyword>
<reference evidence="2 3" key="1">
    <citation type="journal article" date="2020" name="Microorganisms">
        <title>Osmotic Adaptation and Compatible Solute Biosynthesis of Phototrophic Bacteria as Revealed from Genome Analyses.</title>
        <authorList>
            <person name="Imhoff J.F."/>
            <person name="Rahn T."/>
            <person name="Kunzel S."/>
            <person name="Keller A."/>
            <person name="Neulinger S.C."/>
        </authorList>
    </citation>
    <scope>NUCLEOTIDE SEQUENCE [LARGE SCALE GENOMIC DNA]</scope>
    <source>
        <strain evidence="2 3">DSM 6210</strain>
    </source>
</reference>
<comment type="caution">
    <text evidence="2">The sequence shown here is derived from an EMBL/GenBank/DDBJ whole genome shotgun (WGS) entry which is preliminary data.</text>
</comment>
<sequence>MQAASDPSTDVAREVLPDTDDVDTAHTPSGRATRTTAGNSQTDEAERVRVALSSGDTGMMERVLAETKDAILRHRLLTHIVAIHYRLRETSAYRSAFYAFAQQHMKEASSILDALRSTGQPRPERIDAFKMTAIAMDEDSRYEEAIAVCRAASALDLQDGTKTGFAGRISRLEKKLSARRR</sequence>
<gene>
    <name evidence="2" type="ORF">CKO31_25170</name>
</gene>
<dbReference type="EMBL" id="NRRV01000160">
    <property type="protein sequence ID" value="MBK1633957.1"/>
    <property type="molecule type" value="Genomic_DNA"/>
</dbReference>
<protein>
    <recommendedName>
        <fullName evidence="4">Tetratricopeptide repeat protein</fullName>
    </recommendedName>
</protein>
<feature type="region of interest" description="Disordered" evidence="1">
    <location>
        <begin position="1"/>
        <end position="46"/>
    </location>
</feature>